<gene>
    <name evidence="3" type="ORF">KP509_10G038800</name>
</gene>
<organism evidence="3 4">
    <name type="scientific">Ceratopteris richardii</name>
    <name type="common">Triangle waterfern</name>
    <dbReference type="NCBI Taxonomy" id="49495"/>
    <lineage>
        <taxon>Eukaryota</taxon>
        <taxon>Viridiplantae</taxon>
        <taxon>Streptophyta</taxon>
        <taxon>Embryophyta</taxon>
        <taxon>Tracheophyta</taxon>
        <taxon>Polypodiopsida</taxon>
        <taxon>Polypodiidae</taxon>
        <taxon>Polypodiales</taxon>
        <taxon>Pteridineae</taxon>
        <taxon>Pteridaceae</taxon>
        <taxon>Parkerioideae</taxon>
        <taxon>Ceratopteris</taxon>
    </lineage>
</organism>
<protein>
    <submittedName>
        <fullName evidence="3">Uncharacterized protein</fullName>
    </submittedName>
</protein>
<comment type="caution">
    <text evidence="3">The sequence shown here is derived from an EMBL/GenBank/DDBJ whole genome shotgun (WGS) entry which is preliminary data.</text>
</comment>
<feature type="compositionally biased region" description="Basic and acidic residues" evidence="2">
    <location>
        <begin position="566"/>
        <end position="583"/>
    </location>
</feature>
<feature type="region of interest" description="Disordered" evidence="2">
    <location>
        <begin position="566"/>
        <end position="587"/>
    </location>
</feature>
<proteinExistence type="predicted"/>
<dbReference type="PANTHER" id="PTHR35468:SF1">
    <property type="entry name" value="MYOSIN-LIKE PROTEIN"/>
    <property type="match status" value="1"/>
</dbReference>
<feature type="coiled-coil region" evidence="1">
    <location>
        <begin position="386"/>
        <end position="479"/>
    </location>
</feature>
<evidence type="ECO:0000313" key="4">
    <source>
        <dbReference type="Proteomes" id="UP000825935"/>
    </source>
</evidence>
<name>A0A8T2U0X8_CERRI</name>
<accession>A0A8T2U0X8</accession>
<dbReference type="OrthoDB" id="1921697at2759"/>
<sequence length="697" mass="77974">MQYKHIRRNPLWMMTCDRVFLEATSDSSVVASDVHSPHPTGPADAVAHSGDLVLELSSLRSWSRDKAVISASNAMAMMHVDLDAKFGKRSSRSLAYTKAREKNVSNARRNKTKLSQSRNTGAVMPSAGSSSDGLVARQVQNNLCCGDESDNDHGDAASVCCKQNLSLLAEVLASECTLFEIQSELDSRISNLELVKMSKAVHVEHSSQSICMDPQELQNSNGYTDVENRMKEAREEVKESSFCNNSSNLHCISRGAARREAEQDPKHALQISLQSLFATTPLSDPLQEQEKDVHVCLEALSLSKTADGSEKLKKDSGMASLASDSSKYSVDEKCRDSSEFKSAGKELDLKVMESLDFEGIASQKGDVQYACGTESQQTLAEEMYCKEAIRRLIQEMQVEIEQWSQMQVLLQSLQEELNGLGETKSLWEERAHRAERKVFCLQRKLREWRYQAENAQEELVILRCERQILKNRIEMMEEAQMSMSVSTGHMDEVERMRHANVGMQHEQLAASESFVHSRIGSSRSSVDLGISSRRSFRKSSKKFASLMENKENLSSESFEIVERRPLAHSTDHTEMSSGRKADSDNTTQLKNPLSLAHFVNVNNTNLQSFDHLHGQERKKARIFAAFKDKSMRTHGARNASLNSEGGKGSLIEGHRNRMRPSRIDHLWASKSKSTLPSAPTSTPSRILFGNIVNIPKH</sequence>
<dbReference type="EMBL" id="CM035415">
    <property type="protein sequence ID" value="KAH7427315.1"/>
    <property type="molecule type" value="Genomic_DNA"/>
</dbReference>
<evidence type="ECO:0000256" key="1">
    <source>
        <dbReference type="SAM" id="Coils"/>
    </source>
</evidence>
<reference evidence="3" key="1">
    <citation type="submission" date="2021-08" db="EMBL/GenBank/DDBJ databases">
        <title>WGS assembly of Ceratopteris richardii.</title>
        <authorList>
            <person name="Marchant D.B."/>
            <person name="Chen G."/>
            <person name="Jenkins J."/>
            <person name="Shu S."/>
            <person name="Leebens-Mack J."/>
            <person name="Grimwood J."/>
            <person name="Schmutz J."/>
            <person name="Soltis P."/>
            <person name="Soltis D."/>
            <person name="Chen Z.-H."/>
        </authorList>
    </citation>
    <scope>NUCLEOTIDE SEQUENCE</scope>
    <source>
        <strain evidence="3">Whitten #5841</strain>
        <tissue evidence="3">Leaf</tissue>
    </source>
</reference>
<feature type="region of interest" description="Disordered" evidence="2">
    <location>
        <begin position="99"/>
        <end position="132"/>
    </location>
</feature>
<dbReference type="AlphaFoldDB" id="A0A8T2U0X8"/>
<keyword evidence="4" id="KW-1185">Reference proteome</keyword>
<evidence type="ECO:0000256" key="2">
    <source>
        <dbReference type="SAM" id="MobiDB-lite"/>
    </source>
</evidence>
<keyword evidence="1" id="KW-0175">Coiled coil</keyword>
<evidence type="ECO:0000313" key="3">
    <source>
        <dbReference type="EMBL" id="KAH7427315.1"/>
    </source>
</evidence>
<dbReference type="PANTHER" id="PTHR35468">
    <property type="entry name" value="MYOSIN-LIKE PROTEIN"/>
    <property type="match status" value="1"/>
</dbReference>
<dbReference type="Proteomes" id="UP000825935">
    <property type="component" value="Chromosome 10"/>
</dbReference>
<feature type="region of interest" description="Disordered" evidence="2">
    <location>
        <begin position="634"/>
        <end position="653"/>
    </location>
</feature>